<proteinExistence type="predicted"/>
<sequence>MVCASDVCCTRLLRHNGSLQGLFTLLNHIMSEMAMHPMKNKVLFSHCLLYYVANNYIQRGTEFSNGQIKCL</sequence>
<accession>A0A0E9WNJ8</accession>
<evidence type="ECO:0000313" key="1">
    <source>
        <dbReference type="EMBL" id="JAH91984.1"/>
    </source>
</evidence>
<reference evidence="1" key="1">
    <citation type="submission" date="2014-11" db="EMBL/GenBank/DDBJ databases">
        <authorList>
            <person name="Amaro Gonzalez C."/>
        </authorList>
    </citation>
    <scope>NUCLEOTIDE SEQUENCE</scope>
</reference>
<reference evidence="1" key="2">
    <citation type="journal article" date="2015" name="Fish Shellfish Immunol.">
        <title>Early steps in the European eel (Anguilla anguilla)-Vibrio vulnificus interaction in the gills: Role of the RtxA13 toxin.</title>
        <authorList>
            <person name="Callol A."/>
            <person name="Pajuelo D."/>
            <person name="Ebbesson L."/>
            <person name="Teles M."/>
            <person name="MacKenzie S."/>
            <person name="Amaro C."/>
        </authorList>
    </citation>
    <scope>NUCLEOTIDE SEQUENCE</scope>
</reference>
<protein>
    <submittedName>
        <fullName evidence="1">Uncharacterized protein</fullName>
    </submittedName>
</protein>
<dbReference type="EMBL" id="GBXM01016593">
    <property type="protein sequence ID" value="JAH91984.1"/>
    <property type="molecule type" value="Transcribed_RNA"/>
</dbReference>
<name>A0A0E9WNJ8_ANGAN</name>
<dbReference type="AlphaFoldDB" id="A0A0E9WNJ8"/>
<organism evidence="1">
    <name type="scientific">Anguilla anguilla</name>
    <name type="common">European freshwater eel</name>
    <name type="synonym">Muraena anguilla</name>
    <dbReference type="NCBI Taxonomy" id="7936"/>
    <lineage>
        <taxon>Eukaryota</taxon>
        <taxon>Metazoa</taxon>
        <taxon>Chordata</taxon>
        <taxon>Craniata</taxon>
        <taxon>Vertebrata</taxon>
        <taxon>Euteleostomi</taxon>
        <taxon>Actinopterygii</taxon>
        <taxon>Neopterygii</taxon>
        <taxon>Teleostei</taxon>
        <taxon>Anguilliformes</taxon>
        <taxon>Anguillidae</taxon>
        <taxon>Anguilla</taxon>
    </lineage>
</organism>